<keyword evidence="3" id="KW-0560">Oxidoreductase</keyword>
<protein>
    <recommendedName>
        <fullName evidence="4">NmrA-like domain-containing protein</fullName>
    </recommendedName>
</protein>
<name>A0A9W8QVQ7_9HYPO</name>
<dbReference type="PANTHER" id="PTHR47706">
    <property type="entry name" value="NMRA-LIKE FAMILY PROTEIN"/>
    <property type="match status" value="1"/>
</dbReference>
<keyword evidence="6" id="KW-1185">Reference proteome</keyword>
<dbReference type="Gene3D" id="3.90.25.10">
    <property type="entry name" value="UDP-galactose 4-epimerase, domain 1"/>
    <property type="match status" value="1"/>
</dbReference>
<dbReference type="AlphaFoldDB" id="A0A9W8QVQ7"/>
<dbReference type="Proteomes" id="UP001152087">
    <property type="component" value="Unassembled WGS sequence"/>
</dbReference>
<feature type="domain" description="NmrA-like" evidence="4">
    <location>
        <begin position="3"/>
        <end position="207"/>
    </location>
</feature>
<keyword evidence="2" id="KW-0521">NADP</keyword>
<dbReference type="Pfam" id="PF05368">
    <property type="entry name" value="NmrA"/>
    <property type="match status" value="1"/>
</dbReference>
<evidence type="ECO:0000256" key="1">
    <source>
        <dbReference type="ARBA" id="ARBA00005725"/>
    </source>
</evidence>
<dbReference type="InterPro" id="IPR008030">
    <property type="entry name" value="NmrA-like"/>
</dbReference>
<dbReference type="GO" id="GO:0016491">
    <property type="term" value="F:oxidoreductase activity"/>
    <property type="evidence" value="ECO:0007669"/>
    <property type="project" value="UniProtKB-KW"/>
</dbReference>
<comment type="similarity">
    <text evidence="1">Belongs to the NmrA-type oxidoreductase family. Isoflavone reductase subfamily.</text>
</comment>
<dbReference type="InterPro" id="IPR036291">
    <property type="entry name" value="NAD(P)-bd_dom_sf"/>
</dbReference>
<evidence type="ECO:0000313" key="6">
    <source>
        <dbReference type="Proteomes" id="UP001152087"/>
    </source>
</evidence>
<gene>
    <name evidence="5" type="ORF">NW755_013700</name>
</gene>
<proteinExistence type="inferred from homology"/>
<dbReference type="InterPro" id="IPR051609">
    <property type="entry name" value="NmrA/Isoflavone_reductase-like"/>
</dbReference>
<dbReference type="PANTHER" id="PTHR47706:SF4">
    <property type="entry name" value="NMRA-LIKE DOMAIN-CONTAINING PROTEIN"/>
    <property type="match status" value="1"/>
</dbReference>
<evidence type="ECO:0000313" key="5">
    <source>
        <dbReference type="EMBL" id="KAJ4177700.1"/>
    </source>
</evidence>
<sequence>MVKVTVAGGSNGLGRIIARAIAAAGKHEVSVLSRQGKETDPKDYIPVLVVDYSSPESIADVLRSNGTEVVISTIGILFEDTHQAQMNLIEGAEKSGTVKRFAPSEFAYDYLAAKEGGYPRQVPGLEGYKGNIYKIAAFKKLQSTNMESTRFIIGFLMDYYGTPAELPPVLHLVVVLDIENNKAALPVTGDDKVTLTHSETIGKFVAASLDLKEWPEKSWIFGDTLTWREALGFVESTRKIKFDVHLDSIDDLKESKITELPGNIPKYELVGKPFFDGMMSLWSLGFAWGWYDLTSYNKSEKTLNEVFPELETLTFKSFMERCFGEEAK</sequence>
<evidence type="ECO:0000259" key="4">
    <source>
        <dbReference type="Pfam" id="PF05368"/>
    </source>
</evidence>
<evidence type="ECO:0000256" key="3">
    <source>
        <dbReference type="ARBA" id="ARBA00023002"/>
    </source>
</evidence>
<dbReference type="EMBL" id="JAOQAV010000094">
    <property type="protein sequence ID" value="KAJ4177700.1"/>
    <property type="molecule type" value="Genomic_DNA"/>
</dbReference>
<reference evidence="5" key="1">
    <citation type="submission" date="2022-09" db="EMBL/GenBank/DDBJ databases">
        <title>Fusarium specimens isolated from Avocado Roots.</title>
        <authorList>
            <person name="Stajich J."/>
            <person name="Roper C."/>
            <person name="Heimlech-Rivalta G."/>
        </authorList>
    </citation>
    <scope>NUCLEOTIDE SEQUENCE</scope>
    <source>
        <strain evidence="5">A02</strain>
    </source>
</reference>
<evidence type="ECO:0000256" key="2">
    <source>
        <dbReference type="ARBA" id="ARBA00022857"/>
    </source>
</evidence>
<comment type="caution">
    <text evidence="5">The sequence shown here is derived from an EMBL/GenBank/DDBJ whole genome shotgun (WGS) entry which is preliminary data.</text>
</comment>
<accession>A0A9W8QVQ7</accession>
<dbReference type="SUPFAM" id="SSF51735">
    <property type="entry name" value="NAD(P)-binding Rossmann-fold domains"/>
    <property type="match status" value="1"/>
</dbReference>
<organism evidence="5 6">
    <name type="scientific">Fusarium falciforme</name>
    <dbReference type="NCBI Taxonomy" id="195108"/>
    <lineage>
        <taxon>Eukaryota</taxon>
        <taxon>Fungi</taxon>
        <taxon>Dikarya</taxon>
        <taxon>Ascomycota</taxon>
        <taxon>Pezizomycotina</taxon>
        <taxon>Sordariomycetes</taxon>
        <taxon>Hypocreomycetidae</taxon>
        <taxon>Hypocreales</taxon>
        <taxon>Nectriaceae</taxon>
        <taxon>Fusarium</taxon>
        <taxon>Fusarium solani species complex</taxon>
    </lineage>
</organism>
<dbReference type="Gene3D" id="3.40.50.720">
    <property type="entry name" value="NAD(P)-binding Rossmann-like Domain"/>
    <property type="match status" value="1"/>
</dbReference>